<dbReference type="EMBL" id="JACHJV010000001">
    <property type="protein sequence ID" value="MBB4925012.1"/>
    <property type="molecule type" value="Genomic_DNA"/>
</dbReference>
<feature type="region of interest" description="Disordered" evidence="1">
    <location>
        <begin position="1"/>
        <end position="36"/>
    </location>
</feature>
<dbReference type="Proteomes" id="UP000540506">
    <property type="component" value="Unassembled WGS sequence"/>
</dbReference>
<dbReference type="AlphaFoldDB" id="A0A7W7R3X9"/>
<organism evidence="2 3">
    <name type="scientific">Kitasatospora kifunensis</name>
    <name type="common">Streptomyces kifunensis</name>
    <dbReference type="NCBI Taxonomy" id="58351"/>
    <lineage>
        <taxon>Bacteria</taxon>
        <taxon>Bacillati</taxon>
        <taxon>Actinomycetota</taxon>
        <taxon>Actinomycetes</taxon>
        <taxon>Kitasatosporales</taxon>
        <taxon>Streptomycetaceae</taxon>
        <taxon>Kitasatospora</taxon>
    </lineage>
</organism>
<evidence type="ECO:0000313" key="2">
    <source>
        <dbReference type="EMBL" id="MBB4925012.1"/>
    </source>
</evidence>
<name>A0A7W7R3X9_KITKI</name>
<proteinExistence type="predicted"/>
<reference evidence="2 3" key="1">
    <citation type="submission" date="2020-08" db="EMBL/GenBank/DDBJ databases">
        <title>Sequencing the genomes of 1000 actinobacteria strains.</title>
        <authorList>
            <person name="Klenk H.-P."/>
        </authorList>
    </citation>
    <scope>NUCLEOTIDE SEQUENCE [LARGE SCALE GENOMIC DNA]</scope>
    <source>
        <strain evidence="2 3">DSM 41654</strain>
    </source>
</reference>
<protein>
    <submittedName>
        <fullName evidence="2">Uncharacterized protein</fullName>
    </submittedName>
</protein>
<comment type="caution">
    <text evidence="2">The sequence shown here is derived from an EMBL/GenBank/DDBJ whole genome shotgun (WGS) entry which is preliminary data.</text>
</comment>
<evidence type="ECO:0000256" key="1">
    <source>
        <dbReference type="SAM" id="MobiDB-lite"/>
    </source>
</evidence>
<evidence type="ECO:0000313" key="3">
    <source>
        <dbReference type="Proteomes" id="UP000540506"/>
    </source>
</evidence>
<dbReference type="RefSeq" id="WP_184936866.1">
    <property type="nucleotide sequence ID" value="NZ_JACHJV010000001.1"/>
</dbReference>
<sequence length="316" mass="33792">MTRPDDPGQPSIGPTAQQPGPHTELRSDVSGPGTSFQAARDINLTVHRPALLSRRSALLAATTVLAGGGAAAWGLGLGRTGHPGGVTTAVTVPDMNQFLVLDSLISDPADRAILHNPKSVIGPRLAGLLNKKNAMYINRNSYKVTVTNGLGSTIRITDLKVVVDSRTEPLSTALISEFGGADDPVTRLDVNLDDPDPRFTQAGNPYFDGKSFILESGAATDFGLRASATKYCVSYHLELQFVTTTGELRVLEIHDPRTYGRAVLSLSGGLPIDQYKQYWGLVPASEPGSSIAWGLYTAQDQEKESQREPVIPTTWS</sequence>
<gene>
    <name evidence="2" type="ORF">FHR34_004005</name>
</gene>
<accession>A0A7W7R3X9</accession>
<keyword evidence="3" id="KW-1185">Reference proteome</keyword>